<dbReference type="EMBL" id="CAKMRJ010005523">
    <property type="protein sequence ID" value="CAH1444539.1"/>
    <property type="molecule type" value="Genomic_DNA"/>
</dbReference>
<name>A0AAU9P397_9ASTR</name>
<comment type="caution">
    <text evidence="2">The sequence shown here is derived from an EMBL/GenBank/DDBJ whole genome shotgun (WGS) entry which is preliminary data.</text>
</comment>
<evidence type="ECO:0000256" key="1">
    <source>
        <dbReference type="SAM" id="MobiDB-lite"/>
    </source>
</evidence>
<proteinExistence type="predicted"/>
<dbReference type="Proteomes" id="UP001157418">
    <property type="component" value="Unassembled WGS sequence"/>
</dbReference>
<protein>
    <submittedName>
        <fullName evidence="2">Uncharacterized protein</fullName>
    </submittedName>
</protein>
<gene>
    <name evidence="2" type="ORF">LVIROSA_LOCUS30361</name>
</gene>
<dbReference type="AlphaFoldDB" id="A0AAU9P397"/>
<feature type="compositionally biased region" description="Basic and acidic residues" evidence="1">
    <location>
        <begin position="1"/>
        <end position="16"/>
    </location>
</feature>
<accession>A0AAU9P397</accession>
<feature type="region of interest" description="Disordered" evidence="1">
    <location>
        <begin position="1"/>
        <end position="24"/>
    </location>
</feature>
<organism evidence="2 3">
    <name type="scientific">Lactuca virosa</name>
    <dbReference type="NCBI Taxonomy" id="75947"/>
    <lineage>
        <taxon>Eukaryota</taxon>
        <taxon>Viridiplantae</taxon>
        <taxon>Streptophyta</taxon>
        <taxon>Embryophyta</taxon>
        <taxon>Tracheophyta</taxon>
        <taxon>Spermatophyta</taxon>
        <taxon>Magnoliopsida</taxon>
        <taxon>eudicotyledons</taxon>
        <taxon>Gunneridae</taxon>
        <taxon>Pentapetalae</taxon>
        <taxon>asterids</taxon>
        <taxon>campanulids</taxon>
        <taxon>Asterales</taxon>
        <taxon>Asteraceae</taxon>
        <taxon>Cichorioideae</taxon>
        <taxon>Cichorieae</taxon>
        <taxon>Lactucinae</taxon>
        <taxon>Lactuca</taxon>
    </lineage>
</organism>
<keyword evidence="3" id="KW-1185">Reference proteome</keyword>
<evidence type="ECO:0000313" key="2">
    <source>
        <dbReference type="EMBL" id="CAH1444539.1"/>
    </source>
</evidence>
<evidence type="ECO:0000313" key="3">
    <source>
        <dbReference type="Proteomes" id="UP001157418"/>
    </source>
</evidence>
<sequence>MFTEAATRDVSREEKQPQGATSMAAARFSRCGVEWGEKEWWRRWEPILRPRRQTISMVVHDYDVPCDALRRCRQTCRRFGFGSLRLQQRI</sequence>
<reference evidence="2 3" key="1">
    <citation type="submission" date="2022-01" db="EMBL/GenBank/DDBJ databases">
        <authorList>
            <person name="Xiong W."/>
            <person name="Schranz E."/>
        </authorList>
    </citation>
    <scope>NUCLEOTIDE SEQUENCE [LARGE SCALE GENOMIC DNA]</scope>
</reference>